<feature type="domain" description="Mitochondrial splicing suppressor 51-like C-terminal" evidence="1">
    <location>
        <begin position="5"/>
        <end position="131"/>
    </location>
</feature>
<sequence>MFVDLFQRLGHDEHVQDLDFVFCGPNIPPHLHGTRHTLVHHHAPAAATKDQTICGLDGVWQESPAATPGMMTTRCCDSPPSTAGALTVRLWYNSGLYHDVSGLFATPDALFLFNAGLWGYDDWEPTLEHILGCDRAACPSDHVGNRQASPPPIPATKSGPRNAVPVVVTSYCSEEASDDMETLERVLLGEDGNFVELSPGVASSPVGGLEWLWKPEVNPHRSRVPRRTECGVEGRALFENHSWQALRPLRCRHFSKATCNEGLT</sequence>
<dbReference type="eggNOG" id="ENOG502RZZH">
    <property type="taxonomic scope" value="Eukaryota"/>
</dbReference>
<evidence type="ECO:0000313" key="2">
    <source>
        <dbReference type="EMBL" id="CBJ30260.1"/>
    </source>
</evidence>
<dbReference type="EMBL" id="FN648312">
    <property type="protein sequence ID" value="CBJ30260.1"/>
    <property type="molecule type" value="Genomic_DNA"/>
</dbReference>
<dbReference type="PANTHER" id="PTHR28069">
    <property type="entry name" value="GH20023P"/>
    <property type="match status" value="1"/>
</dbReference>
<dbReference type="InterPro" id="IPR046824">
    <property type="entry name" value="Mss51-like_C"/>
</dbReference>
<dbReference type="OrthoDB" id="432970at2759"/>
<dbReference type="Pfam" id="PF20179">
    <property type="entry name" value="MSS51_C"/>
    <property type="match status" value="2"/>
</dbReference>
<dbReference type="Proteomes" id="UP000002630">
    <property type="component" value="Linkage Group LG04"/>
</dbReference>
<evidence type="ECO:0000259" key="1">
    <source>
        <dbReference type="Pfam" id="PF20179"/>
    </source>
</evidence>
<reference evidence="2 3" key="1">
    <citation type="journal article" date="2010" name="Nature">
        <title>The Ectocarpus genome and the independent evolution of multicellularity in brown algae.</title>
        <authorList>
            <person name="Cock J.M."/>
            <person name="Sterck L."/>
            <person name="Rouze P."/>
            <person name="Scornet D."/>
            <person name="Allen A.E."/>
            <person name="Amoutzias G."/>
            <person name="Anthouard V."/>
            <person name="Artiguenave F."/>
            <person name="Aury J.M."/>
            <person name="Badger J.H."/>
            <person name="Beszteri B."/>
            <person name="Billiau K."/>
            <person name="Bonnet E."/>
            <person name="Bothwell J.H."/>
            <person name="Bowler C."/>
            <person name="Boyen C."/>
            <person name="Brownlee C."/>
            <person name="Carrano C.J."/>
            <person name="Charrier B."/>
            <person name="Cho G.Y."/>
            <person name="Coelho S.M."/>
            <person name="Collen J."/>
            <person name="Corre E."/>
            <person name="Da Silva C."/>
            <person name="Delage L."/>
            <person name="Delaroque N."/>
            <person name="Dittami S.M."/>
            <person name="Doulbeau S."/>
            <person name="Elias M."/>
            <person name="Farnham G."/>
            <person name="Gachon C.M."/>
            <person name="Gschloessl B."/>
            <person name="Heesch S."/>
            <person name="Jabbari K."/>
            <person name="Jubin C."/>
            <person name="Kawai H."/>
            <person name="Kimura K."/>
            <person name="Kloareg B."/>
            <person name="Kupper F.C."/>
            <person name="Lang D."/>
            <person name="Le Bail A."/>
            <person name="Leblanc C."/>
            <person name="Lerouge P."/>
            <person name="Lohr M."/>
            <person name="Lopez P.J."/>
            <person name="Martens C."/>
            <person name="Maumus F."/>
            <person name="Michel G."/>
            <person name="Miranda-Saavedra D."/>
            <person name="Morales J."/>
            <person name="Moreau H."/>
            <person name="Motomura T."/>
            <person name="Nagasato C."/>
            <person name="Napoli C.A."/>
            <person name="Nelson D.R."/>
            <person name="Nyvall-Collen P."/>
            <person name="Peters A.F."/>
            <person name="Pommier C."/>
            <person name="Potin P."/>
            <person name="Poulain J."/>
            <person name="Quesneville H."/>
            <person name="Read B."/>
            <person name="Rensing S.A."/>
            <person name="Ritter A."/>
            <person name="Rousvoal S."/>
            <person name="Samanta M."/>
            <person name="Samson G."/>
            <person name="Schroeder D.C."/>
            <person name="Segurens B."/>
            <person name="Strittmatter M."/>
            <person name="Tonon T."/>
            <person name="Tregear J.W."/>
            <person name="Valentin K."/>
            <person name="von Dassow P."/>
            <person name="Yamagishi T."/>
            <person name="Van de Peer Y."/>
            <person name="Wincker P."/>
        </authorList>
    </citation>
    <scope>NUCLEOTIDE SEQUENCE [LARGE SCALE GENOMIC DNA]</scope>
    <source>
        <strain evidence="3">Ec32 / CCAP1310/4</strain>
    </source>
</reference>
<proteinExistence type="predicted"/>
<protein>
    <recommendedName>
        <fullName evidence="1">Mitochondrial splicing suppressor 51-like C-terminal domain-containing protein</fullName>
    </recommendedName>
</protein>
<dbReference type="InParanoid" id="D7FNZ1"/>
<feature type="domain" description="Mitochondrial splicing suppressor 51-like C-terminal" evidence="1">
    <location>
        <begin position="161"/>
        <end position="228"/>
    </location>
</feature>
<gene>
    <name evidence="2" type="ORF">Esi_0183_0048</name>
</gene>
<evidence type="ECO:0000313" key="3">
    <source>
        <dbReference type="Proteomes" id="UP000002630"/>
    </source>
</evidence>
<dbReference type="AlphaFoldDB" id="D7FNZ1"/>
<keyword evidence="3" id="KW-1185">Reference proteome</keyword>
<dbReference type="EMBL" id="FN649729">
    <property type="protein sequence ID" value="CBJ30260.1"/>
    <property type="molecule type" value="Genomic_DNA"/>
</dbReference>
<name>D7FNZ1_ECTSI</name>
<accession>D7FNZ1</accession>
<organism evidence="2 3">
    <name type="scientific">Ectocarpus siliculosus</name>
    <name type="common">Brown alga</name>
    <name type="synonym">Conferva siliculosa</name>
    <dbReference type="NCBI Taxonomy" id="2880"/>
    <lineage>
        <taxon>Eukaryota</taxon>
        <taxon>Sar</taxon>
        <taxon>Stramenopiles</taxon>
        <taxon>Ochrophyta</taxon>
        <taxon>PX clade</taxon>
        <taxon>Phaeophyceae</taxon>
        <taxon>Ectocarpales</taxon>
        <taxon>Ectocarpaceae</taxon>
        <taxon>Ectocarpus</taxon>
    </lineage>
</organism>